<evidence type="ECO:0000256" key="7">
    <source>
        <dbReference type="ARBA" id="ARBA00022614"/>
    </source>
</evidence>
<dbReference type="Pfam" id="PF08263">
    <property type="entry name" value="LRRNT_2"/>
    <property type="match status" value="1"/>
</dbReference>
<comment type="subcellular location">
    <subcellularLocation>
        <location evidence="1">Cell membrane</location>
        <topology evidence="1">Single-pass membrane protein</topology>
    </subcellularLocation>
</comment>
<dbReference type="AlphaFoldDB" id="A0A067KLC4"/>
<dbReference type="SUPFAM" id="SSF56112">
    <property type="entry name" value="Protein kinase-like (PK-like)"/>
    <property type="match status" value="1"/>
</dbReference>
<keyword evidence="15 23" id="KW-1133">Transmembrane helix</keyword>
<evidence type="ECO:0000256" key="1">
    <source>
        <dbReference type="ARBA" id="ARBA00004162"/>
    </source>
</evidence>
<dbReference type="PROSITE" id="PS50011">
    <property type="entry name" value="PROTEIN_KINASE_DOM"/>
    <property type="match status" value="1"/>
</dbReference>
<evidence type="ECO:0000256" key="10">
    <source>
        <dbReference type="ARBA" id="ARBA00022729"/>
    </source>
</evidence>
<keyword evidence="8" id="KW-0808">Transferase</keyword>
<keyword evidence="4" id="KW-1003">Cell membrane</keyword>
<keyword evidence="17" id="KW-0675">Receptor</keyword>
<dbReference type="Proteomes" id="UP000027138">
    <property type="component" value="Unassembled WGS sequence"/>
</dbReference>
<dbReference type="InterPro" id="IPR003591">
    <property type="entry name" value="Leu-rich_rpt_typical-subtyp"/>
</dbReference>
<dbReference type="InterPro" id="IPR013210">
    <property type="entry name" value="LRR_N_plant-typ"/>
</dbReference>
<dbReference type="InterPro" id="IPR011009">
    <property type="entry name" value="Kinase-like_dom_sf"/>
</dbReference>
<evidence type="ECO:0000256" key="3">
    <source>
        <dbReference type="ARBA" id="ARBA00012513"/>
    </source>
</evidence>
<protein>
    <recommendedName>
        <fullName evidence="3">non-specific serine/threonine protein kinase</fullName>
        <ecNumber evidence="3">2.7.11.1</ecNumber>
    </recommendedName>
</protein>
<dbReference type="FunFam" id="1.10.510.10:FF:000358">
    <property type="entry name" value="Putative leucine-rich repeat receptor-like serine/threonine-protein kinase"/>
    <property type="match status" value="1"/>
</dbReference>
<evidence type="ECO:0000256" key="2">
    <source>
        <dbReference type="ARBA" id="ARBA00008684"/>
    </source>
</evidence>
<evidence type="ECO:0000256" key="20">
    <source>
        <dbReference type="ARBA" id="ARBA00048679"/>
    </source>
</evidence>
<keyword evidence="26" id="KW-1185">Reference proteome</keyword>
<comment type="catalytic activity">
    <reaction evidence="20">
        <text>L-seryl-[protein] + ATP = O-phospho-L-seryl-[protein] + ADP + H(+)</text>
        <dbReference type="Rhea" id="RHEA:17989"/>
        <dbReference type="Rhea" id="RHEA-COMP:9863"/>
        <dbReference type="Rhea" id="RHEA-COMP:11604"/>
        <dbReference type="ChEBI" id="CHEBI:15378"/>
        <dbReference type="ChEBI" id="CHEBI:29999"/>
        <dbReference type="ChEBI" id="CHEBI:30616"/>
        <dbReference type="ChEBI" id="CHEBI:83421"/>
        <dbReference type="ChEBI" id="CHEBI:456216"/>
        <dbReference type="EC" id="2.7.11.1"/>
    </reaction>
</comment>
<dbReference type="PANTHER" id="PTHR27008">
    <property type="entry name" value="OS04G0122200 PROTEIN"/>
    <property type="match status" value="1"/>
</dbReference>
<dbReference type="EMBL" id="KK914415">
    <property type="protein sequence ID" value="KDP37051.1"/>
    <property type="molecule type" value="Genomic_DNA"/>
</dbReference>
<dbReference type="Gene3D" id="1.10.510.10">
    <property type="entry name" value="Transferase(Phosphotransferase) domain 1"/>
    <property type="match status" value="1"/>
</dbReference>
<dbReference type="EC" id="2.7.11.1" evidence="3"/>
<dbReference type="OrthoDB" id="676979at2759"/>
<evidence type="ECO:0000256" key="18">
    <source>
        <dbReference type="ARBA" id="ARBA00023180"/>
    </source>
</evidence>
<evidence type="ECO:0000256" key="19">
    <source>
        <dbReference type="ARBA" id="ARBA00047899"/>
    </source>
</evidence>
<dbReference type="GO" id="GO:0005524">
    <property type="term" value="F:ATP binding"/>
    <property type="evidence" value="ECO:0007669"/>
    <property type="project" value="UniProtKB-UniRule"/>
</dbReference>
<accession>A0A067KLC4</accession>
<keyword evidence="16 23" id="KW-0472">Membrane</keyword>
<gene>
    <name evidence="25" type="ORF">JCGZ_06107</name>
</gene>
<dbReference type="InterPro" id="IPR017441">
    <property type="entry name" value="Protein_kinase_ATP_BS"/>
</dbReference>
<dbReference type="Gene3D" id="3.80.10.10">
    <property type="entry name" value="Ribonuclease Inhibitor"/>
    <property type="match status" value="3"/>
</dbReference>
<keyword evidence="6" id="KW-0597">Phosphoprotein</keyword>
<dbReference type="Pfam" id="PF13855">
    <property type="entry name" value="LRR_8"/>
    <property type="match status" value="1"/>
</dbReference>
<keyword evidence="12 21" id="KW-0547">Nucleotide-binding</keyword>
<feature type="region of interest" description="Disordered" evidence="22">
    <location>
        <begin position="740"/>
        <end position="759"/>
    </location>
</feature>
<keyword evidence="18" id="KW-0325">Glycoprotein</keyword>
<dbReference type="FunFam" id="3.30.200.20:FF:000432">
    <property type="entry name" value="LRR receptor-like serine/threonine-protein kinase EFR"/>
    <property type="match status" value="1"/>
</dbReference>
<feature type="transmembrane region" description="Helical" evidence="23">
    <location>
        <begin position="420"/>
        <end position="447"/>
    </location>
</feature>
<dbReference type="FunFam" id="3.80.10.10:FF:000565">
    <property type="entry name" value="Leucine-rich repeat receptor-like kinase protein FLORAL ORGAN NUMBER1"/>
    <property type="match status" value="1"/>
</dbReference>
<reference evidence="25 26" key="1">
    <citation type="journal article" date="2014" name="PLoS ONE">
        <title>Global Analysis of Gene Expression Profiles in Physic Nut (Jatropha curcas L.) Seedlings Exposed to Salt Stress.</title>
        <authorList>
            <person name="Zhang L."/>
            <person name="Zhang C."/>
            <person name="Wu P."/>
            <person name="Chen Y."/>
            <person name="Li M."/>
            <person name="Jiang H."/>
            <person name="Wu G."/>
        </authorList>
    </citation>
    <scope>NUCLEOTIDE SEQUENCE [LARGE SCALE GENOMIC DNA]</scope>
    <source>
        <strain evidence="26">cv. GZQX0401</strain>
        <tissue evidence="25">Young leaves</tissue>
    </source>
</reference>
<dbReference type="PANTHER" id="PTHR27008:SF592">
    <property type="entry name" value="LEUCINE-RICH REPEAT RECEPTOR-LIKE PROTEIN KINASE FAMILY PROTEIN-RELATED"/>
    <property type="match status" value="1"/>
</dbReference>
<keyword evidence="9 23" id="KW-0812">Transmembrane</keyword>
<dbReference type="PROSITE" id="PS00107">
    <property type="entry name" value="PROTEIN_KINASE_ATP"/>
    <property type="match status" value="1"/>
</dbReference>
<comment type="catalytic activity">
    <reaction evidence="19">
        <text>L-threonyl-[protein] + ATP = O-phospho-L-threonyl-[protein] + ADP + H(+)</text>
        <dbReference type="Rhea" id="RHEA:46608"/>
        <dbReference type="Rhea" id="RHEA-COMP:11060"/>
        <dbReference type="Rhea" id="RHEA-COMP:11605"/>
        <dbReference type="ChEBI" id="CHEBI:15378"/>
        <dbReference type="ChEBI" id="CHEBI:30013"/>
        <dbReference type="ChEBI" id="CHEBI:30616"/>
        <dbReference type="ChEBI" id="CHEBI:61977"/>
        <dbReference type="ChEBI" id="CHEBI:456216"/>
        <dbReference type="EC" id="2.7.11.1"/>
    </reaction>
</comment>
<evidence type="ECO:0000256" key="8">
    <source>
        <dbReference type="ARBA" id="ARBA00022679"/>
    </source>
</evidence>
<dbReference type="InterPro" id="IPR051809">
    <property type="entry name" value="Plant_receptor-like_S/T_kinase"/>
</dbReference>
<dbReference type="InterPro" id="IPR008271">
    <property type="entry name" value="Ser/Thr_kinase_AS"/>
</dbReference>
<evidence type="ECO:0000256" key="15">
    <source>
        <dbReference type="ARBA" id="ARBA00022989"/>
    </source>
</evidence>
<evidence type="ECO:0000256" key="4">
    <source>
        <dbReference type="ARBA" id="ARBA00022475"/>
    </source>
</evidence>
<keyword evidence="13" id="KW-0418">Kinase</keyword>
<name>A0A067KLC4_JATCU</name>
<keyword evidence="7" id="KW-0433">Leucine-rich repeat</keyword>
<evidence type="ECO:0000259" key="24">
    <source>
        <dbReference type="PROSITE" id="PS50011"/>
    </source>
</evidence>
<dbReference type="Pfam" id="PF00069">
    <property type="entry name" value="Pkinase"/>
    <property type="match status" value="1"/>
</dbReference>
<proteinExistence type="inferred from homology"/>
<evidence type="ECO:0000256" key="17">
    <source>
        <dbReference type="ARBA" id="ARBA00023170"/>
    </source>
</evidence>
<dbReference type="Gene3D" id="3.30.200.20">
    <property type="entry name" value="Phosphorylase Kinase, domain 1"/>
    <property type="match status" value="1"/>
</dbReference>
<dbReference type="Pfam" id="PF23598">
    <property type="entry name" value="LRR_14"/>
    <property type="match status" value="1"/>
</dbReference>
<evidence type="ECO:0000256" key="6">
    <source>
        <dbReference type="ARBA" id="ARBA00022553"/>
    </source>
</evidence>
<dbReference type="CDD" id="cd14066">
    <property type="entry name" value="STKc_IRAK"/>
    <property type="match status" value="1"/>
</dbReference>
<dbReference type="PROSITE" id="PS00108">
    <property type="entry name" value="PROTEIN_KINASE_ST"/>
    <property type="match status" value="1"/>
</dbReference>
<keyword evidence="14 21" id="KW-0067">ATP-binding</keyword>
<evidence type="ECO:0000256" key="23">
    <source>
        <dbReference type="SAM" id="Phobius"/>
    </source>
</evidence>
<keyword evidence="5" id="KW-0723">Serine/threonine-protein kinase</keyword>
<dbReference type="GO" id="GO:0004674">
    <property type="term" value="F:protein serine/threonine kinase activity"/>
    <property type="evidence" value="ECO:0007669"/>
    <property type="project" value="UniProtKB-KW"/>
</dbReference>
<dbReference type="Pfam" id="PF00560">
    <property type="entry name" value="LRR_1"/>
    <property type="match status" value="2"/>
</dbReference>
<evidence type="ECO:0000256" key="5">
    <source>
        <dbReference type="ARBA" id="ARBA00022527"/>
    </source>
</evidence>
<evidence type="ECO:0000256" key="9">
    <source>
        <dbReference type="ARBA" id="ARBA00022692"/>
    </source>
</evidence>
<dbReference type="FunFam" id="3.80.10.10:FF:000095">
    <property type="entry name" value="LRR receptor-like serine/threonine-protein kinase GSO1"/>
    <property type="match status" value="1"/>
</dbReference>
<evidence type="ECO:0000256" key="13">
    <source>
        <dbReference type="ARBA" id="ARBA00022777"/>
    </source>
</evidence>
<dbReference type="SUPFAM" id="SSF52058">
    <property type="entry name" value="L domain-like"/>
    <property type="match status" value="2"/>
</dbReference>
<dbReference type="GO" id="GO:0005886">
    <property type="term" value="C:plasma membrane"/>
    <property type="evidence" value="ECO:0007669"/>
    <property type="project" value="UniProtKB-SubCell"/>
</dbReference>
<dbReference type="SMART" id="SM00220">
    <property type="entry name" value="S_TKc"/>
    <property type="match status" value="1"/>
</dbReference>
<evidence type="ECO:0000256" key="14">
    <source>
        <dbReference type="ARBA" id="ARBA00022840"/>
    </source>
</evidence>
<evidence type="ECO:0000256" key="12">
    <source>
        <dbReference type="ARBA" id="ARBA00022741"/>
    </source>
</evidence>
<organism evidence="25 26">
    <name type="scientific">Jatropha curcas</name>
    <name type="common">Barbados nut</name>
    <dbReference type="NCBI Taxonomy" id="180498"/>
    <lineage>
        <taxon>Eukaryota</taxon>
        <taxon>Viridiplantae</taxon>
        <taxon>Streptophyta</taxon>
        <taxon>Embryophyta</taxon>
        <taxon>Tracheophyta</taxon>
        <taxon>Spermatophyta</taxon>
        <taxon>Magnoliopsida</taxon>
        <taxon>eudicotyledons</taxon>
        <taxon>Gunneridae</taxon>
        <taxon>Pentapetalae</taxon>
        <taxon>rosids</taxon>
        <taxon>fabids</taxon>
        <taxon>Malpighiales</taxon>
        <taxon>Euphorbiaceae</taxon>
        <taxon>Crotonoideae</taxon>
        <taxon>Jatropheae</taxon>
        <taxon>Jatropha</taxon>
    </lineage>
</organism>
<dbReference type="InterPro" id="IPR001611">
    <property type="entry name" value="Leu-rich_rpt"/>
</dbReference>
<evidence type="ECO:0000256" key="22">
    <source>
        <dbReference type="SAM" id="MobiDB-lite"/>
    </source>
</evidence>
<keyword evidence="11" id="KW-0677">Repeat</keyword>
<keyword evidence="10" id="KW-0732">Signal</keyword>
<evidence type="ECO:0000256" key="11">
    <source>
        <dbReference type="ARBA" id="ARBA00022737"/>
    </source>
</evidence>
<evidence type="ECO:0000256" key="21">
    <source>
        <dbReference type="PROSITE-ProRule" id="PRU10141"/>
    </source>
</evidence>
<feature type="domain" description="Protein kinase" evidence="24">
    <location>
        <begin position="489"/>
        <end position="748"/>
    </location>
</feature>
<dbReference type="FunFam" id="3.80.10.10:FF:000383">
    <property type="entry name" value="Leucine-rich repeat receptor protein kinase EMS1"/>
    <property type="match status" value="1"/>
</dbReference>
<dbReference type="InterPro" id="IPR032675">
    <property type="entry name" value="LRR_dom_sf"/>
</dbReference>
<evidence type="ECO:0000313" key="25">
    <source>
        <dbReference type="EMBL" id="KDP37051.1"/>
    </source>
</evidence>
<feature type="binding site" evidence="21">
    <location>
        <position position="518"/>
    </location>
    <ligand>
        <name>ATP</name>
        <dbReference type="ChEBI" id="CHEBI:30616"/>
    </ligand>
</feature>
<dbReference type="SMART" id="SM00369">
    <property type="entry name" value="LRR_TYP"/>
    <property type="match status" value="5"/>
</dbReference>
<dbReference type="InterPro" id="IPR000719">
    <property type="entry name" value="Prot_kinase_dom"/>
</dbReference>
<sequence length="817" mass="90053">MSLQVNASGNDTDLIALLKFKEAITSDPNRILDSWNDSTHFCNWFGISCNSKDQRVKSLILQGQNLFGPISPYIGNLSFLSFINLKNNSFSGQIPQEIGKLSVLQYFFVTNNSFEGEIPSNLSLCSQLRKIDLQGNNFSGRIPSGIGSLVQLQELWLGKNNLNGEIPASLGNLSSLNVFYVTFNNLTGNVPDDIGRLKRLRTFAIGEIPSSLANLTQLSILFLSRNRFEGNIPSNFGNLKNLNCLLLSQNNLSGAIPHEILSLSSLSQALDLSQNSLMGNLPQEIGKLTSLTTLLLFGNNLSGEIPTTIGNCLGLEYLYMQDNYFQGIIPPSLASLKGLQYLDLSQNNLSGEVPKGLESIQFLVYLNLSFNSLEGEIPNGGVFQNVTALSLIGNNKLCGGVEELNLPKCPKMEVKKGKSLAFKLAIISSCLGALCAFFMLAFILLFYKRSKLEKNRNSESSIMDSNPEGLACDKLKISYSDIFLATNGFSSSNLIGCGSFGSVYKGFLHQVRRPVAIKVIKLQVRGASKSFKAECKVLMNIRHRNLIKMLGYCSGVDGRVNIFKALVFEFMGNGSLDMWLHPDNQSKNLSLVQRLNIALDIAQALHYLHDNCKTAIVHCDLKPSNVLLDDDMVAHVCDFGLAKLLSNSQSQFSTNGMKGTIGYAAPEYGMGCEASRMGDVYSYGILVLEMFTGKRPTDEMFKDGLNLHDFVKQAWPRRLLEIIDPNILAEESKAARIASEKDVQHPLVEEEDEGIEKTSKMSENVQECLVSVFEIGLRCSAESARRRIKMSDVVEALDLIKRDFLEGSNPTTISQDL</sequence>
<comment type="similarity">
    <text evidence="2">Belongs to the protein kinase superfamily. Ser/Thr protein kinase family.</text>
</comment>
<dbReference type="InterPro" id="IPR055414">
    <property type="entry name" value="LRR_R13L4/SHOC2-like"/>
</dbReference>
<evidence type="ECO:0000256" key="16">
    <source>
        <dbReference type="ARBA" id="ARBA00023136"/>
    </source>
</evidence>
<evidence type="ECO:0000313" key="26">
    <source>
        <dbReference type="Proteomes" id="UP000027138"/>
    </source>
</evidence>